<evidence type="ECO:0000313" key="2">
    <source>
        <dbReference type="Proteomes" id="UP000657918"/>
    </source>
</evidence>
<reference evidence="1 2" key="1">
    <citation type="submission" date="2020-10" db="EMBL/GenBank/DDBJ databases">
        <title>Plant Genome Project.</title>
        <authorList>
            <person name="Zhang R.-G."/>
        </authorList>
    </citation>
    <scope>NUCLEOTIDE SEQUENCE [LARGE SCALE GENOMIC DNA]</scope>
    <source>
        <strain evidence="1">FAFU-HL-1</strain>
        <tissue evidence="1">Leaf</tissue>
    </source>
</reference>
<accession>A0A835NCN6</accession>
<dbReference type="EMBL" id="JADGMS010000001">
    <property type="protein sequence ID" value="KAF9690350.1"/>
    <property type="molecule type" value="Genomic_DNA"/>
</dbReference>
<name>A0A835NCN6_9ROSI</name>
<dbReference type="Proteomes" id="UP000657918">
    <property type="component" value="Unassembled WGS sequence"/>
</dbReference>
<evidence type="ECO:0000313" key="1">
    <source>
        <dbReference type="EMBL" id="KAF9690350.1"/>
    </source>
</evidence>
<proteinExistence type="predicted"/>
<protein>
    <submittedName>
        <fullName evidence="1">Uncharacterized protein</fullName>
    </submittedName>
</protein>
<gene>
    <name evidence="1" type="ORF">SADUNF_Sadunf01G0186500</name>
</gene>
<comment type="caution">
    <text evidence="1">The sequence shown here is derived from an EMBL/GenBank/DDBJ whole genome shotgun (WGS) entry which is preliminary data.</text>
</comment>
<dbReference type="AlphaFoldDB" id="A0A835NCN6"/>
<organism evidence="1 2">
    <name type="scientific">Salix dunnii</name>
    <dbReference type="NCBI Taxonomy" id="1413687"/>
    <lineage>
        <taxon>Eukaryota</taxon>
        <taxon>Viridiplantae</taxon>
        <taxon>Streptophyta</taxon>
        <taxon>Embryophyta</taxon>
        <taxon>Tracheophyta</taxon>
        <taxon>Spermatophyta</taxon>
        <taxon>Magnoliopsida</taxon>
        <taxon>eudicotyledons</taxon>
        <taxon>Gunneridae</taxon>
        <taxon>Pentapetalae</taxon>
        <taxon>rosids</taxon>
        <taxon>fabids</taxon>
        <taxon>Malpighiales</taxon>
        <taxon>Salicaceae</taxon>
        <taxon>Saliceae</taxon>
        <taxon>Salix</taxon>
    </lineage>
</organism>
<sequence>MCCHYFLSKEIGRGAADELAPAKLLRYLSIVLKVSTPTHSIAKIIDLNGLWGIKESGSGNGVYGLQVNIKQKFMLQVCFTGKVVVGYLHVGEEVLATELGKIWEVGEVEKDGPVYDQDIYSHHLQGLYQFQCRRKAAVELIAVEKPAQSRVPSDTGIVPLSLLSVKSSRERLDILPMEGGIGPLKLHLDHCSIEELITGFSSMKVELKRGQENIEKTHRVCSSGKPPMSPVNVPDNPIPVSILEIETHALCSDIPKMSMRKTIKSS</sequence>
<keyword evidence="2" id="KW-1185">Reference proteome</keyword>